<evidence type="ECO:0000259" key="1">
    <source>
        <dbReference type="PROSITE" id="PS50097"/>
    </source>
</evidence>
<sequence>MLSQVELTPADAVAHPRFYLTDGNIYFLVKNIVFRLHKSILANKIGFFNDMFSMAEQTKPLDGFDHQHAINLNGADIRLDVFEFLCVFLYERDDVDQPTLDYYRVHATAIEDITLEDADTMGVVTLHKVLSLKFEILEFRRSIAYNPPAVSHSYTCTDNPECSKLWETFWWLGVAKQLLHKDNKHSLAQILRKADPLEGHSLADASALL</sequence>
<proteinExistence type="predicted"/>
<dbReference type="EMBL" id="JACAZE010000006">
    <property type="protein sequence ID" value="KAF7313308.1"/>
    <property type="molecule type" value="Genomic_DNA"/>
</dbReference>
<evidence type="ECO:0000313" key="3">
    <source>
        <dbReference type="Proteomes" id="UP000613580"/>
    </source>
</evidence>
<dbReference type="Gene3D" id="3.30.710.10">
    <property type="entry name" value="Potassium Channel Kv1.1, Chain A"/>
    <property type="match status" value="1"/>
</dbReference>
<dbReference type="InterPro" id="IPR011333">
    <property type="entry name" value="SKP1/BTB/POZ_sf"/>
</dbReference>
<keyword evidence="3" id="KW-1185">Reference proteome</keyword>
<dbReference type="Pfam" id="PF00651">
    <property type="entry name" value="BTB"/>
    <property type="match status" value="1"/>
</dbReference>
<gene>
    <name evidence="2" type="ORF">HMN09_00486200</name>
</gene>
<comment type="caution">
    <text evidence="2">The sequence shown here is derived from an EMBL/GenBank/DDBJ whole genome shotgun (WGS) entry which is preliminary data.</text>
</comment>
<dbReference type="InterPro" id="IPR000210">
    <property type="entry name" value="BTB/POZ_dom"/>
</dbReference>
<dbReference type="Proteomes" id="UP000613580">
    <property type="component" value="Unassembled WGS sequence"/>
</dbReference>
<name>A0A8H6WFV2_MYCCL</name>
<dbReference type="SUPFAM" id="SSF54695">
    <property type="entry name" value="POZ domain"/>
    <property type="match status" value="1"/>
</dbReference>
<evidence type="ECO:0000313" key="2">
    <source>
        <dbReference type="EMBL" id="KAF7313308.1"/>
    </source>
</evidence>
<reference evidence="2" key="1">
    <citation type="submission" date="2020-05" db="EMBL/GenBank/DDBJ databases">
        <title>Mycena genomes resolve the evolution of fungal bioluminescence.</title>
        <authorList>
            <person name="Tsai I.J."/>
        </authorList>
    </citation>
    <scope>NUCLEOTIDE SEQUENCE</scope>
    <source>
        <strain evidence="2">110903Hualien_Pintung</strain>
    </source>
</reference>
<accession>A0A8H6WFV2</accession>
<organism evidence="2 3">
    <name type="scientific">Mycena chlorophos</name>
    <name type="common">Agaric fungus</name>
    <name type="synonym">Agaricus chlorophos</name>
    <dbReference type="NCBI Taxonomy" id="658473"/>
    <lineage>
        <taxon>Eukaryota</taxon>
        <taxon>Fungi</taxon>
        <taxon>Dikarya</taxon>
        <taxon>Basidiomycota</taxon>
        <taxon>Agaricomycotina</taxon>
        <taxon>Agaricomycetes</taxon>
        <taxon>Agaricomycetidae</taxon>
        <taxon>Agaricales</taxon>
        <taxon>Marasmiineae</taxon>
        <taxon>Mycenaceae</taxon>
        <taxon>Mycena</taxon>
    </lineage>
</organism>
<protein>
    <recommendedName>
        <fullName evidence="1">BTB domain-containing protein</fullName>
    </recommendedName>
</protein>
<dbReference type="PROSITE" id="PS50097">
    <property type="entry name" value="BTB"/>
    <property type="match status" value="1"/>
</dbReference>
<feature type="domain" description="BTB" evidence="1">
    <location>
        <begin position="23"/>
        <end position="90"/>
    </location>
</feature>
<dbReference type="AlphaFoldDB" id="A0A8H6WFV2"/>
<dbReference type="OrthoDB" id="2938294at2759"/>